<name>A0A6J4SK57_9ACTN</name>
<dbReference type="SUPFAM" id="SSF55874">
    <property type="entry name" value="ATPase domain of HSP90 chaperone/DNA topoisomerase II/histidine kinase"/>
    <property type="match status" value="1"/>
</dbReference>
<gene>
    <name evidence="3" type="ORF">AVDCRST_MAG45-1291</name>
</gene>
<organism evidence="3">
    <name type="scientific">uncultured Solirubrobacterales bacterium</name>
    <dbReference type="NCBI Taxonomy" id="768556"/>
    <lineage>
        <taxon>Bacteria</taxon>
        <taxon>Bacillati</taxon>
        <taxon>Actinomycetota</taxon>
        <taxon>Thermoleophilia</taxon>
        <taxon>Solirubrobacterales</taxon>
        <taxon>environmental samples</taxon>
    </lineage>
</organism>
<evidence type="ECO:0000313" key="3">
    <source>
        <dbReference type="EMBL" id="CAA9500702.1"/>
    </source>
</evidence>
<dbReference type="AlphaFoldDB" id="A0A6J4SK57"/>
<dbReference type="GO" id="GO:0004674">
    <property type="term" value="F:protein serine/threonine kinase activity"/>
    <property type="evidence" value="ECO:0007669"/>
    <property type="project" value="UniProtKB-KW"/>
</dbReference>
<protein>
    <recommendedName>
        <fullName evidence="2">Histidine kinase/HSP90-like ATPase domain-containing protein</fullName>
    </recommendedName>
</protein>
<proteinExistence type="predicted"/>
<keyword evidence="1" id="KW-0808">Transferase</keyword>
<dbReference type="InterPro" id="IPR003594">
    <property type="entry name" value="HATPase_dom"/>
</dbReference>
<sequence>MVGGGTGAGMVGLMFTRRLLHAATTVARSPALTLATSGGPAPSGARSSLNLRLDPDLDAAAKAREALERLEVERGVLQDMNLLVTELVTNSVRHADAAAHEPVHVEVSVAGDHVFVAVEDGGSGFKPKPRSAHSPRDSGWGLHLVERLSSRWGVTSGGRTRVWLELSRGGRAEAA</sequence>
<evidence type="ECO:0000256" key="1">
    <source>
        <dbReference type="ARBA" id="ARBA00022527"/>
    </source>
</evidence>
<dbReference type="InterPro" id="IPR036890">
    <property type="entry name" value="HATPase_C_sf"/>
</dbReference>
<dbReference type="PANTHER" id="PTHR35526">
    <property type="entry name" value="ANTI-SIGMA-F FACTOR RSBW-RELATED"/>
    <property type="match status" value="1"/>
</dbReference>
<dbReference type="CDD" id="cd16936">
    <property type="entry name" value="HATPase_RsbW-like"/>
    <property type="match status" value="1"/>
</dbReference>
<dbReference type="PANTHER" id="PTHR35526:SF3">
    <property type="entry name" value="ANTI-SIGMA-F FACTOR RSBW"/>
    <property type="match status" value="1"/>
</dbReference>
<dbReference type="Gene3D" id="3.30.565.10">
    <property type="entry name" value="Histidine kinase-like ATPase, C-terminal domain"/>
    <property type="match status" value="1"/>
</dbReference>
<accession>A0A6J4SK57</accession>
<keyword evidence="1" id="KW-0418">Kinase</keyword>
<keyword evidence="1" id="KW-0723">Serine/threonine-protein kinase</keyword>
<evidence type="ECO:0000259" key="2">
    <source>
        <dbReference type="Pfam" id="PF13581"/>
    </source>
</evidence>
<feature type="domain" description="Histidine kinase/HSP90-like ATPase" evidence="2">
    <location>
        <begin position="60"/>
        <end position="164"/>
    </location>
</feature>
<dbReference type="EMBL" id="CADCVU010000110">
    <property type="protein sequence ID" value="CAA9500702.1"/>
    <property type="molecule type" value="Genomic_DNA"/>
</dbReference>
<dbReference type="Pfam" id="PF13581">
    <property type="entry name" value="HATPase_c_2"/>
    <property type="match status" value="1"/>
</dbReference>
<dbReference type="InterPro" id="IPR050267">
    <property type="entry name" value="Anti-sigma-factor_SerPK"/>
</dbReference>
<reference evidence="3" key="1">
    <citation type="submission" date="2020-02" db="EMBL/GenBank/DDBJ databases">
        <authorList>
            <person name="Meier V. D."/>
        </authorList>
    </citation>
    <scope>NUCLEOTIDE SEQUENCE</scope>
    <source>
        <strain evidence="3">AVDCRST_MAG45</strain>
    </source>
</reference>